<keyword evidence="5" id="KW-1185">Reference proteome</keyword>
<keyword evidence="1" id="KW-0472">Membrane</keyword>
<evidence type="ECO:0000259" key="2">
    <source>
        <dbReference type="Pfam" id="PF03703"/>
    </source>
</evidence>
<sequence>MSTVIHPVFFSSLRIIRMASWMLFLPFPLMLFILTSAPAGNKFSSVFIILSAIFIFIGVIWYVLSKRIYKASSFELGEDSVGEREQFLGNYFKEIKYHDIKEIAIGQGPFQQKYGLGNIFIRSYASSPGANVNTGITLFDIKDAKEIYETIQRKRAKS</sequence>
<dbReference type="Proteomes" id="UP000051497">
    <property type="component" value="Unassembled WGS sequence"/>
</dbReference>
<organism evidence="3">
    <name type="scientific">Candidatus Berkiella aquae</name>
    <dbReference type="NCBI Taxonomy" id="295108"/>
    <lineage>
        <taxon>Bacteria</taxon>
        <taxon>Pseudomonadati</taxon>
        <taxon>Pseudomonadota</taxon>
        <taxon>Gammaproteobacteria</taxon>
        <taxon>Candidatus Berkiellales</taxon>
        <taxon>Candidatus Berkiellaceae</taxon>
        <taxon>Candidatus Berkiella</taxon>
    </lineage>
</organism>
<accession>A0A0Q9YHZ6</accession>
<dbReference type="Pfam" id="PF03703">
    <property type="entry name" value="bPH_2"/>
    <property type="match status" value="1"/>
</dbReference>
<feature type="domain" description="YdbS-like PH" evidence="2">
    <location>
        <begin position="70"/>
        <end position="151"/>
    </location>
</feature>
<dbReference type="AlphaFoldDB" id="A0A0Q9YHZ6"/>
<proteinExistence type="predicted"/>
<evidence type="ECO:0000313" key="4">
    <source>
        <dbReference type="EMBL" id="MCS5712773.1"/>
    </source>
</evidence>
<keyword evidence="1" id="KW-1133">Transmembrane helix</keyword>
<dbReference type="RefSeq" id="WP_075067270.1">
    <property type="nucleotide sequence ID" value="NZ_LKAJ02000002.1"/>
</dbReference>
<feature type="transmembrane region" description="Helical" evidence="1">
    <location>
        <begin position="21"/>
        <end position="39"/>
    </location>
</feature>
<dbReference type="EMBL" id="LKAJ02000002">
    <property type="protein sequence ID" value="MCS5712773.1"/>
    <property type="molecule type" value="Genomic_DNA"/>
</dbReference>
<reference evidence="4" key="3">
    <citation type="submission" date="2021-06" db="EMBL/GenBank/DDBJ databases">
        <title>Genomic Description and Analysis of Intracellular Bacteria, Candidatus Berkiella cookevillensis and Candidatus Berkiella aquae.</title>
        <authorList>
            <person name="Kidane D.T."/>
            <person name="Mehari Y.T."/>
            <person name="Rice F.C."/>
            <person name="Arivett B.A."/>
            <person name="Farone A.L."/>
            <person name="Berk S.G."/>
            <person name="Farone M.B."/>
        </authorList>
    </citation>
    <scope>NUCLEOTIDE SEQUENCE</scope>
    <source>
        <strain evidence="4">HT99</strain>
    </source>
</reference>
<gene>
    <name evidence="4" type="ORF">HT99x_015135</name>
    <name evidence="3" type="ORF">HT99x_02669</name>
</gene>
<protein>
    <submittedName>
        <fullName evidence="3">Bacterial membrane flanked domain protein</fullName>
    </submittedName>
    <submittedName>
        <fullName evidence="4">PH domain-containing protein</fullName>
    </submittedName>
</protein>
<evidence type="ECO:0000256" key="1">
    <source>
        <dbReference type="SAM" id="Phobius"/>
    </source>
</evidence>
<feature type="transmembrane region" description="Helical" evidence="1">
    <location>
        <begin position="45"/>
        <end position="64"/>
    </location>
</feature>
<dbReference type="EMBL" id="LKAJ01000014">
    <property type="protein sequence ID" value="KRG20277.1"/>
    <property type="molecule type" value="Genomic_DNA"/>
</dbReference>
<name>A0A0Q9YHZ6_9GAMM</name>
<reference evidence="3" key="1">
    <citation type="submission" date="2015-09" db="EMBL/GenBank/DDBJ databases">
        <title>Draft Genome Sequences of Two Novel Amoeba-resistant Intranuclear Bacteria, Candidatus Berkiella cookevillensis and Candidatus Berkiella aquae.</title>
        <authorList>
            <person name="Mehari Y.T."/>
            <person name="Arivett B.A."/>
            <person name="Farone A.L."/>
            <person name="Gunderson J.H."/>
            <person name="Farone M.B."/>
        </authorList>
    </citation>
    <scope>NUCLEOTIDE SEQUENCE [LARGE SCALE GENOMIC DNA]</scope>
    <source>
        <strain evidence="3">HT99</strain>
    </source>
</reference>
<evidence type="ECO:0000313" key="5">
    <source>
        <dbReference type="Proteomes" id="UP000051497"/>
    </source>
</evidence>
<reference evidence="4" key="2">
    <citation type="journal article" date="2016" name="Genome Announc.">
        <title>Draft Genome Sequences of Two Novel Amoeba-Resistant Intranuclear Bacteria, 'Candidatus Berkiella cookevillensis' and 'Candidatus Berkiella aquae'.</title>
        <authorList>
            <person name="Mehari Y.T."/>
            <person name="Arivett B.A."/>
            <person name="Farone A.L."/>
            <person name="Gunderson J.H."/>
            <person name="Farone M.B."/>
        </authorList>
    </citation>
    <scope>NUCLEOTIDE SEQUENCE</scope>
    <source>
        <strain evidence="4">HT99</strain>
    </source>
</reference>
<comment type="caution">
    <text evidence="3">The sequence shown here is derived from an EMBL/GenBank/DDBJ whole genome shotgun (WGS) entry which is preliminary data.</text>
</comment>
<dbReference type="STRING" id="295108.HT99x_02669"/>
<dbReference type="InterPro" id="IPR005182">
    <property type="entry name" value="YdbS-like_PH"/>
</dbReference>
<keyword evidence="1" id="KW-0812">Transmembrane</keyword>
<evidence type="ECO:0000313" key="3">
    <source>
        <dbReference type="EMBL" id="KRG20277.1"/>
    </source>
</evidence>